<dbReference type="GO" id="GO:0016887">
    <property type="term" value="F:ATP hydrolysis activity"/>
    <property type="evidence" value="ECO:0007669"/>
    <property type="project" value="InterPro"/>
</dbReference>
<evidence type="ECO:0000256" key="4">
    <source>
        <dbReference type="ARBA" id="ARBA00022840"/>
    </source>
</evidence>
<dbReference type="Pfam" id="PF00005">
    <property type="entry name" value="ABC_tran"/>
    <property type="match status" value="1"/>
</dbReference>
<dbReference type="Pfam" id="PF12399">
    <property type="entry name" value="BCA_ABC_TP_C"/>
    <property type="match status" value="1"/>
</dbReference>
<evidence type="ECO:0000259" key="5">
    <source>
        <dbReference type="PROSITE" id="PS50893"/>
    </source>
</evidence>
<dbReference type="GO" id="GO:0005524">
    <property type="term" value="F:ATP binding"/>
    <property type="evidence" value="ECO:0007669"/>
    <property type="project" value="UniProtKB-KW"/>
</dbReference>
<organism evidence="6 7">
    <name type="scientific">Undibacterium luofuense</name>
    <dbReference type="NCBI Taxonomy" id="2828733"/>
    <lineage>
        <taxon>Bacteria</taxon>
        <taxon>Pseudomonadati</taxon>
        <taxon>Pseudomonadota</taxon>
        <taxon>Betaproteobacteria</taxon>
        <taxon>Burkholderiales</taxon>
        <taxon>Oxalobacteraceae</taxon>
        <taxon>Undibacterium</taxon>
    </lineage>
</organism>
<keyword evidence="2" id="KW-1003">Cell membrane</keyword>
<dbReference type="CDD" id="cd03219">
    <property type="entry name" value="ABC_Mj1267_LivG_branched"/>
    <property type="match status" value="1"/>
</dbReference>
<dbReference type="FunFam" id="3.40.50.300:FF:000421">
    <property type="entry name" value="Branched-chain amino acid ABC transporter ATP-binding protein"/>
    <property type="match status" value="1"/>
</dbReference>
<dbReference type="Proteomes" id="UP000680067">
    <property type="component" value="Unassembled WGS sequence"/>
</dbReference>
<dbReference type="InterPro" id="IPR051120">
    <property type="entry name" value="ABC_AA/LPS_Transport"/>
</dbReference>
<keyword evidence="3" id="KW-0547">Nucleotide-binding</keyword>
<dbReference type="RefSeq" id="WP_212688737.1">
    <property type="nucleotide sequence ID" value="NZ_JAGSPN010000012.1"/>
</dbReference>
<dbReference type="InterPro" id="IPR003593">
    <property type="entry name" value="AAA+_ATPase"/>
</dbReference>
<evidence type="ECO:0000256" key="2">
    <source>
        <dbReference type="ARBA" id="ARBA00022475"/>
    </source>
</evidence>
<gene>
    <name evidence="6" type="ORF">KDM89_15030</name>
</gene>
<feature type="domain" description="ABC transporter" evidence="5">
    <location>
        <begin position="6"/>
        <end position="247"/>
    </location>
</feature>
<keyword evidence="7" id="KW-1185">Reference proteome</keyword>
<dbReference type="EMBL" id="JAGSPN010000012">
    <property type="protein sequence ID" value="MBR7783457.1"/>
    <property type="molecule type" value="Genomic_DNA"/>
</dbReference>
<dbReference type="SUPFAM" id="SSF52540">
    <property type="entry name" value="P-loop containing nucleoside triphosphate hydrolases"/>
    <property type="match status" value="1"/>
</dbReference>
<evidence type="ECO:0000313" key="6">
    <source>
        <dbReference type="EMBL" id="MBR7783457.1"/>
    </source>
</evidence>
<comment type="caution">
    <text evidence="6">The sequence shown here is derived from an EMBL/GenBank/DDBJ whole genome shotgun (WGS) entry which is preliminary data.</text>
</comment>
<evidence type="ECO:0000256" key="3">
    <source>
        <dbReference type="ARBA" id="ARBA00022741"/>
    </source>
</evidence>
<dbReference type="Gene3D" id="3.40.50.300">
    <property type="entry name" value="P-loop containing nucleotide triphosphate hydrolases"/>
    <property type="match status" value="1"/>
</dbReference>
<keyword evidence="1" id="KW-0813">Transport</keyword>
<dbReference type="GO" id="GO:0005886">
    <property type="term" value="C:plasma membrane"/>
    <property type="evidence" value="ECO:0007669"/>
    <property type="project" value="TreeGrafter"/>
</dbReference>
<dbReference type="PANTHER" id="PTHR45772:SF3">
    <property type="entry name" value="ABC TRANSPORTER ATP-BINDING PROTEIN"/>
    <property type="match status" value="1"/>
</dbReference>
<proteinExistence type="predicted"/>
<dbReference type="InterPro" id="IPR032823">
    <property type="entry name" value="BCA_ABC_TP_C"/>
</dbReference>
<dbReference type="PROSITE" id="PS50893">
    <property type="entry name" value="ABC_TRANSPORTER_2"/>
    <property type="match status" value="1"/>
</dbReference>
<sequence length="257" mass="28412">MTDVILETRLLTREFKGFTAVSEVNLQVRRGHIHALIGPNGAGKTTCFNLLTRFLAPTSGQILFNGRDITKLTPVQVARLGIIRSFQISAVFPHLSVLENVRIGLQRRFGSSFQFWRSDRVLKQWDAQAMALLETVDLAALADVKTVDLPYGRKRALEIATTLAMEPELMLLDEPTQGMGHEDVHRVTELIQRVSAGRTILMVEHNMQVVSGICDRISVLQRGALLAEGSYAEVSSDPRVMEAYMGSSDAELQGAHG</sequence>
<evidence type="ECO:0000256" key="1">
    <source>
        <dbReference type="ARBA" id="ARBA00022448"/>
    </source>
</evidence>
<dbReference type="SMART" id="SM00382">
    <property type="entry name" value="AAA"/>
    <property type="match status" value="1"/>
</dbReference>
<dbReference type="PANTHER" id="PTHR45772">
    <property type="entry name" value="CONSERVED COMPONENT OF ABC TRANSPORTER FOR NATURAL AMINO ACIDS-RELATED"/>
    <property type="match status" value="1"/>
</dbReference>
<reference evidence="6" key="1">
    <citation type="submission" date="2021-04" db="EMBL/GenBank/DDBJ databases">
        <title>novel species isolated from subtropical streams in China.</title>
        <authorList>
            <person name="Lu H."/>
        </authorList>
    </citation>
    <scope>NUCLEOTIDE SEQUENCE</scope>
    <source>
        <strain evidence="6">LFS511W</strain>
    </source>
</reference>
<evidence type="ECO:0000313" key="7">
    <source>
        <dbReference type="Proteomes" id="UP000680067"/>
    </source>
</evidence>
<accession>A0A941DPR5</accession>
<name>A0A941DPR5_9BURK</name>
<keyword evidence="4 6" id="KW-0067">ATP-binding</keyword>
<keyword evidence="2" id="KW-0472">Membrane</keyword>
<dbReference type="AlphaFoldDB" id="A0A941DPR5"/>
<dbReference type="InterPro" id="IPR003439">
    <property type="entry name" value="ABC_transporter-like_ATP-bd"/>
</dbReference>
<protein>
    <submittedName>
        <fullName evidence="6">ABC transporter ATP-binding protein</fullName>
    </submittedName>
</protein>
<dbReference type="InterPro" id="IPR027417">
    <property type="entry name" value="P-loop_NTPase"/>
</dbReference>